<dbReference type="GO" id="GO:0046872">
    <property type="term" value="F:metal ion binding"/>
    <property type="evidence" value="ECO:0007669"/>
    <property type="project" value="UniProtKB-KW"/>
</dbReference>
<dbReference type="EC" id="3.6.1.1" evidence="2"/>
<dbReference type="PROSITE" id="PS50003">
    <property type="entry name" value="PH_DOMAIN"/>
    <property type="match status" value="1"/>
</dbReference>
<comment type="catalytic activity">
    <reaction evidence="7">
        <text>diphosphate + H2O = 2 phosphate + H(+)</text>
        <dbReference type="Rhea" id="RHEA:24576"/>
        <dbReference type="ChEBI" id="CHEBI:15377"/>
        <dbReference type="ChEBI" id="CHEBI:15378"/>
        <dbReference type="ChEBI" id="CHEBI:33019"/>
        <dbReference type="ChEBI" id="CHEBI:43474"/>
        <dbReference type="EC" id="3.6.1.1"/>
    </reaction>
</comment>
<feature type="compositionally biased region" description="Polar residues" evidence="8">
    <location>
        <begin position="155"/>
        <end position="179"/>
    </location>
</feature>
<evidence type="ECO:0000256" key="5">
    <source>
        <dbReference type="ARBA" id="ARBA00023211"/>
    </source>
</evidence>
<dbReference type="InterPro" id="IPR011993">
    <property type="entry name" value="PH-like_dom_sf"/>
</dbReference>
<dbReference type="Gene3D" id="3.10.310.20">
    <property type="entry name" value="DHHA2 domain"/>
    <property type="match status" value="1"/>
</dbReference>
<dbReference type="PANTHER" id="PTHR12112:SF22">
    <property type="entry name" value="MANGANESE-DEPENDENT INORGANIC PYROPHOSPHATASE-RELATED"/>
    <property type="match status" value="1"/>
</dbReference>
<organism evidence="10 11">
    <name type="scientific">Triparma verrucosa</name>
    <dbReference type="NCBI Taxonomy" id="1606542"/>
    <lineage>
        <taxon>Eukaryota</taxon>
        <taxon>Sar</taxon>
        <taxon>Stramenopiles</taxon>
        <taxon>Ochrophyta</taxon>
        <taxon>Bolidophyceae</taxon>
        <taxon>Parmales</taxon>
        <taxon>Triparmaceae</taxon>
        <taxon>Triparma</taxon>
    </lineage>
</organism>
<dbReference type="PANTHER" id="PTHR12112">
    <property type="entry name" value="BNIP - RELATED"/>
    <property type="match status" value="1"/>
</dbReference>
<evidence type="ECO:0000256" key="6">
    <source>
        <dbReference type="ARBA" id="ARBA00032535"/>
    </source>
</evidence>
<dbReference type="SUPFAM" id="SSF50729">
    <property type="entry name" value="PH domain-like"/>
    <property type="match status" value="1"/>
</dbReference>
<feature type="compositionally biased region" description="Low complexity" evidence="8">
    <location>
        <begin position="143"/>
        <end position="154"/>
    </location>
</feature>
<dbReference type="SUPFAM" id="SSF64182">
    <property type="entry name" value="DHH phosphoesterases"/>
    <property type="match status" value="1"/>
</dbReference>
<dbReference type="CDD" id="cd00821">
    <property type="entry name" value="PH"/>
    <property type="match status" value="1"/>
</dbReference>
<sequence length="901" mass="99161">MGREDEAEIIRLKAEIALLKKRNAQWMRLMAENQSLKLQLLNHNSNSPPSKQGRLLKMSVNDDWSIRIVALHKNKQLSWYYSDPESESGVSIGSSVRLSHDRNNSHILDGRNLRIIADGNPVFQAASEEDAKEWSEAIKQVMSSTTPPTPTTTSQNPRRYSTNAQHQMPYPSGTSSSTAPRKMMRQRPSVMQVAVESNEAKAVSLITAVSEKPHKSNPQIDSFAVEIPSDTIFVGHLNTDMDSIGSSIGAAYLFEGKACAASELNTETKFALKEWGFDEPVRFEDYKGDKSKICLMDHNQESQIAPNLDLKSIVGIIDHHALQSGTVITDRPIYVDIRPWGSACTIVGHTFLRIRKHIPPKIAGVLLSGILSDTLNLRSPTTTDHDRLLVAVLAKISHCNDIDLLADKQFAAKSEALNHLSPYEVACGDQKKFNIKDEHGEMLAIGFGVVETTDPGGMINRIDELMIEVASLKAEQSLDFSYLAIVDIVKLTSALLLIGKSEAELAKESFGADVTSPNNDGIGTMELQGMVSRKKDFVPKLSKAIGEGFKASELAIEKTKEQKEVVVEEVYGVVEKEALAEGCCTVLVRKMKKGAKRRESSFASMATPGGGWANIVSNPVVTRPSLAASNAKSTSKRSSMTSLSEPTEELFSMIMDLIKCRDAADSVSKQHLKGGLFKLASLSSFGGTPHQPTTSLEETFEDAAKAKQIIDNVLEGWLRGKGLKPSKTVVDGFQVLTKAPLKSKKRCEEKVRSEYNDDISRLADVARCTIVVEDEVVLAELVEVLMMGIEGVRVVRLKNRFGTPLFTGIRDCLMNVSVDVGNGRNHIAEVQLHLAQILELKKDCHTAYEFFRDYFKGSPESYKARMEIFDRLCGVGTNELSGFELAQEILTGHDIGRLLAL</sequence>
<dbReference type="InterPro" id="IPR038763">
    <property type="entry name" value="DHH_sf"/>
</dbReference>
<comment type="cofactor">
    <cofactor evidence="1">
        <name>Mn(2+)</name>
        <dbReference type="ChEBI" id="CHEBI:29035"/>
    </cofactor>
</comment>
<evidence type="ECO:0000256" key="8">
    <source>
        <dbReference type="SAM" id="MobiDB-lite"/>
    </source>
</evidence>
<proteinExistence type="predicted"/>
<evidence type="ECO:0000256" key="2">
    <source>
        <dbReference type="ARBA" id="ARBA00012146"/>
    </source>
</evidence>
<dbReference type="Pfam" id="PF01368">
    <property type="entry name" value="DHH"/>
    <property type="match status" value="1"/>
</dbReference>
<keyword evidence="4" id="KW-0378">Hydrolase</keyword>
<comment type="caution">
    <text evidence="10">The sequence shown here is derived from an EMBL/GenBank/DDBJ whole genome shotgun (WGS) entry which is preliminary data.</text>
</comment>
<dbReference type="InterPro" id="IPR004097">
    <property type="entry name" value="DHHA2"/>
</dbReference>
<feature type="domain" description="PH" evidence="9">
    <location>
        <begin position="48"/>
        <end position="143"/>
    </location>
</feature>
<dbReference type="Gene3D" id="3.90.1640.10">
    <property type="entry name" value="inorganic pyrophosphatase (n-terminal core)"/>
    <property type="match status" value="1"/>
</dbReference>
<reference evidence="11" key="1">
    <citation type="journal article" date="2023" name="Commun. Biol.">
        <title>Genome analysis of Parmales, the sister group of diatoms, reveals the evolutionary specialization of diatoms from phago-mixotrophs to photoautotrophs.</title>
        <authorList>
            <person name="Ban H."/>
            <person name="Sato S."/>
            <person name="Yoshikawa S."/>
            <person name="Yamada K."/>
            <person name="Nakamura Y."/>
            <person name="Ichinomiya M."/>
            <person name="Sato N."/>
            <person name="Blanc-Mathieu R."/>
            <person name="Endo H."/>
            <person name="Kuwata A."/>
            <person name="Ogata H."/>
        </authorList>
    </citation>
    <scope>NUCLEOTIDE SEQUENCE [LARGE SCALE GENOMIC DNA]</scope>
    <source>
        <strain evidence="11">NIES 3699</strain>
    </source>
</reference>
<keyword evidence="5" id="KW-0464">Manganese</keyword>
<dbReference type="SMART" id="SM01131">
    <property type="entry name" value="DHHA2"/>
    <property type="match status" value="1"/>
</dbReference>
<dbReference type="InterPro" id="IPR038222">
    <property type="entry name" value="DHHA2_dom_sf"/>
</dbReference>
<dbReference type="InterPro" id="IPR001667">
    <property type="entry name" value="DDH_dom"/>
</dbReference>
<evidence type="ECO:0000256" key="4">
    <source>
        <dbReference type="ARBA" id="ARBA00022801"/>
    </source>
</evidence>
<dbReference type="EMBL" id="BRXX01000554">
    <property type="protein sequence ID" value="GMH46751.1"/>
    <property type="molecule type" value="Genomic_DNA"/>
</dbReference>
<evidence type="ECO:0000313" key="10">
    <source>
        <dbReference type="EMBL" id="GMH46751.1"/>
    </source>
</evidence>
<evidence type="ECO:0000259" key="9">
    <source>
        <dbReference type="PROSITE" id="PS50003"/>
    </source>
</evidence>
<name>A0A9W6Z6V1_9STRA</name>
<evidence type="ECO:0000256" key="1">
    <source>
        <dbReference type="ARBA" id="ARBA00001936"/>
    </source>
</evidence>
<dbReference type="InterPro" id="IPR001849">
    <property type="entry name" value="PH_domain"/>
</dbReference>
<keyword evidence="3" id="KW-0479">Metal-binding</keyword>
<gene>
    <name evidence="10" type="ORF">TrVE_jg6587</name>
</gene>
<evidence type="ECO:0000256" key="7">
    <source>
        <dbReference type="ARBA" id="ARBA00047820"/>
    </source>
</evidence>
<dbReference type="GO" id="GO:0005737">
    <property type="term" value="C:cytoplasm"/>
    <property type="evidence" value="ECO:0007669"/>
    <property type="project" value="InterPro"/>
</dbReference>
<dbReference type="GO" id="GO:0004427">
    <property type="term" value="F:inorganic diphosphate phosphatase activity"/>
    <property type="evidence" value="ECO:0007669"/>
    <property type="project" value="UniProtKB-EC"/>
</dbReference>
<dbReference type="Proteomes" id="UP001165160">
    <property type="component" value="Unassembled WGS sequence"/>
</dbReference>
<evidence type="ECO:0000256" key="3">
    <source>
        <dbReference type="ARBA" id="ARBA00022723"/>
    </source>
</evidence>
<dbReference type="AlphaFoldDB" id="A0A9W6Z6V1"/>
<keyword evidence="11" id="KW-1185">Reference proteome</keyword>
<accession>A0A9W6Z6V1</accession>
<protein>
    <recommendedName>
        <fullName evidence="2">inorganic diphosphatase</fullName>
        <ecNumber evidence="2">3.6.1.1</ecNumber>
    </recommendedName>
    <alternativeName>
        <fullName evidence="6">Pyrophosphate phospho-hydrolase</fullName>
    </alternativeName>
</protein>
<dbReference type="Gene3D" id="2.30.29.30">
    <property type="entry name" value="Pleckstrin-homology domain (PH domain)/Phosphotyrosine-binding domain (PTB)"/>
    <property type="match status" value="1"/>
</dbReference>
<evidence type="ECO:0000313" key="11">
    <source>
        <dbReference type="Proteomes" id="UP001165160"/>
    </source>
</evidence>
<dbReference type="Pfam" id="PF02833">
    <property type="entry name" value="DHHA2"/>
    <property type="match status" value="1"/>
</dbReference>
<feature type="region of interest" description="Disordered" evidence="8">
    <location>
        <begin position="141"/>
        <end position="185"/>
    </location>
</feature>